<proteinExistence type="predicted"/>
<protein>
    <submittedName>
        <fullName evidence="1">Uncharacterized protein</fullName>
    </submittedName>
</protein>
<dbReference type="Proteomes" id="UP001175228">
    <property type="component" value="Unassembled WGS sequence"/>
</dbReference>
<gene>
    <name evidence="1" type="ORF">EDD18DRAFT_1363641</name>
</gene>
<reference evidence="1" key="1">
    <citation type="submission" date="2023-06" db="EMBL/GenBank/DDBJ databases">
        <authorList>
            <consortium name="Lawrence Berkeley National Laboratory"/>
            <person name="Ahrendt S."/>
            <person name="Sahu N."/>
            <person name="Indic B."/>
            <person name="Wong-Bajracharya J."/>
            <person name="Merenyi Z."/>
            <person name="Ke H.-M."/>
            <person name="Monk M."/>
            <person name="Kocsube S."/>
            <person name="Drula E."/>
            <person name="Lipzen A."/>
            <person name="Balint B."/>
            <person name="Henrissat B."/>
            <person name="Andreopoulos B."/>
            <person name="Martin F.M."/>
            <person name="Harder C.B."/>
            <person name="Rigling D."/>
            <person name="Ford K.L."/>
            <person name="Foster G.D."/>
            <person name="Pangilinan J."/>
            <person name="Papanicolaou A."/>
            <person name="Barry K."/>
            <person name="LaButti K."/>
            <person name="Viragh M."/>
            <person name="Koriabine M."/>
            <person name="Yan M."/>
            <person name="Riley R."/>
            <person name="Champramary S."/>
            <person name="Plett K.L."/>
            <person name="Tsai I.J."/>
            <person name="Slot J."/>
            <person name="Sipos G."/>
            <person name="Plett J."/>
            <person name="Nagy L.G."/>
            <person name="Grigoriev I.V."/>
        </authorList>
    </citation>
    <scope>NUCLEOTIDE SEQUENCE</scope>
    <source>
        <strain evidence="1">HWK02</strain>
    </source>
</reference>
<organism evidence="1 2">
    <name type="scientific">Armillaria luteobubalina</name>
    <dbReference type="NCBI Taxonomy" id="153913"/>
    <lineage>
        <taxon>Eukaryota</taxon>
        <taxon>Fungi</taxon>
        <taxon>Dikarya</taxon>
        <taxon>Basidiomycota</taxon>
        <taxon>Agaricomycotina</taxon>
        <taxon>Agaricomycetes</taxon>
        <taxon>Agaricomycetidae</taxon>
        <taxon>Agaricales</taxon>
        <taxon>Marasmiineae</taxon>
        <taxon>Physalacriaceae</taxon>
        <taxon>Armillaria</taxon>
    </lineage>
</organism>
<keyword evidence="2" id="KW-1185">Reference proteome</keyword>
<evidence type="ECO:0000313" key="1">
    <source>
        <dbReference type="EMBL" id="KAK0480467.1"/>
    </source>
</evidence>
<dbReference type="EMBL" id="JAUEPU010000080">
    <property type="protein sequence ID" value="KAK0480467.1"/>
    <property type="molecule type" value="Genomic_DNA"/>
</dbReference>
<name>A0AA39PA61_9AGAR</name>
<sequence length="282" mass="31066">MAQPGPETSWEDLANLGWSKQQVYDTLNPLREYTMHGLDDLLLNEGIASNLPTYNVTKGLPSRIVGPVFNQVSETIPVVKFDNSNRSEPLTVVWTDKWSTKSTASLILTRGPSINLRWSVTIGSVAGSGFTISMSDDTSEIIEVESTDPIEQTFSITVPPGETLEILRTELTTKGQSVYVQKYGLKEGNDTIENPGAVIITTGDLYREHENWAYFANTYLNSPSSDLHAFSHKLVRNGEIQKASDSVVKVAKATTTTKPEDGKTALQYAFPIAIKTLKEGHR</sequence>
<dbReference type="AlphaFoldDB" id="A0AA39PA61"/>
<accession>A0AA39PA61</accession>
<evidence type="ECO:0000313" key="2">
    <source>
        <dbReference type="Proteomes" id="UP001175228"/>
    </source>
</evidence>
<comment type="caution">
    <text evidence="1">The sequence shown here is derived from an EMBL/GenBank/DDBJ whole genome shotgun (WGS) entry which is preliminary data.</text>
</comment>